<protein>
    <submittedName>
        <fullName evidence="1">Uncharacterized protein</fullName>
    </submittedName>
</protein>
<sequence length="61" mass="7234">MNIDMFLDSQKTQKEQRGRLNFGNGERAISQIDNYIICTIFKAHAEANPQRKLYFRLKDTR</sequence>
<reference evidence="1 2" key="1">
    <citation type="submission" date="2014-02" db="EMBL/GenBank/DDBJ databases">
        <title>Vibrio fortis Dalian14 Genome Sequencing.</title>
        <authorList>
            <person name="Wang Y."/>
            <person name="Song L."/>
            <person name="Liu G."/>
            <person name="Ding J."/>
        </authorList>
    </citation>
    <scope>NUCLEOTIDE SEQUENCE [LARGE SCALE GENOMIC DNA]</scope>
    <source>
        <strain evidence="1 2">Dalian14</strain>
    </source>
</reference>
<evidence type="ECO:0000313" key="1">
    <source>
        <dbReference type="EMBL" id="KDN27541.1"/>
    </source>
</evidence>
<dbReference type="EMBL" id="JFFR01000027">
    <property type="protein sequence ID" value="KDN27541.1"/>
    <property type="molecule type" value="Genomic_DNA"/>
</dbReference>
<accession>A0A066UJD6</accession>
<dbReference type="AlphaFoldDB" id="A0A066UJD6"/>
<dbReference type="STRING" id="212667.VFDL14_19255"/>
<dbReference type="Proteomes" id="UP000027219">
    <property type="component" value="Unassembled WGS sequence"/>
</dbReference>
<comment type="caution">
    <text evidence="1">The sequence shown here is derived from an EMBL/GenBank/DDBJ whole genome shotgun (WGS) entry which is preliminary data.</text>
</comment>
<gene>
    <name evidence="1" type="ORF">VFDL14_19255</name>
</gene>
<keyword evidence="2" id="KW-1185">Reference proteome</keyword>
<proteinExistence type="predicted"/>
<evidence type="ECO:0000313" key="2">
    <source>
        <dbReference type="Proteomes" id="UP000027219"/>
    </source>
</evidence>
<organism evidence="1 2">
    <name type="scientific">Vibrio fortis</name>
    <dbReference type="NCBI Taxonomy" id="212667"/>
    <lineage>
        <taxon>Bacteria</taxon>
        <taxon>Pseudomonadati</taxon>
        <taxon>Pseudomonadota</taxon>
        <taxon>Gammaproteobacteria</taxon>
        <taxon>Vibrionales</taxon>
        <taxon>Vibrionaceae</taxon>
        <taxon>Vibrio</taxon>
    </lineage>
</organism>
<name>A0A066UJD6_9VIBR</name>